<proteinExistence type="predicted"/>
<dbReference type="EMBL" id="JAUUIA010001065">
    <property type="protein sequence ID" value="MDP0971671.1"/>
    <property type="molecule type" value="Genomic_DNA"/>
</dbReference>
<comment type="caution">
    <text evidence="1">The sequence shown here is derived from an EMBL/GenBank/DDBJ whole genome shotgun (WGS) entry which is preliminary data.</text>
</comment>
<evidence type="ECO:0000313" key="2">
    <source>
        <dbReference type="Proteomes" id="UP001244490"/>
    </source>
</evidence>
<dbReference type="Proteomes" id="UP001244490">
    <property type="component" value="Unassembled WGS sequence"/>
</dbReference>
<feature type="non-terminal residue" evidence="1">
    <location>
        <position position="82"/>
    </location>
</feature>
<sequence length="82" mass="8986">QVGLDTLTVAEKTAEFALFPSDGKVDNAEAFIERGFLGVPSLDYVYTGAYESDGARFKLFMTRDVSGVKYINFRVQAGSAHE</sequence>
<evidence type="ECO:0000313" key="1">
    <source>
        <dbReference type="EMBL" id="MDP0971671.1"/>
    </source>
</evidence>
<dbReference type="RefSeq" id="WP_305202697.1">
    <property type="nucleotide sequence ID" value="NZ_JAUUIA010001065.1"/>
</dbReference>
<organism evidence="1 2">
    <name type="scientific">Klebsiella pneumoniae</name>
    <dbReference type="NCBI Taxonomy" id="573"/>
    <lineage>
        <taxon>Bacteria</taxon>
        <taxon>Pseudomonadati</taxon>
        <taxon>Pseudomonadota</taxon>
        <taxon>Gammaproteobacteria</taxon>
        <taxon>Enterobacterales</taxon>
        <taxon>Enterobacteriaceae</taxon>
        <taxon>Klebsiella/Raoultella group</taxon>
        <taxon>Klebsiella</taxon>
        <taxon>Klebsiella pneumoniae complex</taxon>
    </lineage>
</organism>
<gene>
    <name evidence="1" type="ORF">Q6294_32540</name>
</gene>
<feature type="non-terminal residue" evidence="1">
    <location>
        <position position="1"/>
    </location>
</feature>
<name>A0AAW8AKC1_KLEPN</name>
<reference evidence="1" key="1">
    <citation type="submission" date="2023-07" db="EMBL/GenBank/DDBJ databases">
        <authorList>
            <person name="Peng Z."/>
        </authorList>
    </citation>
    <scope>NUCLEOTIDE SEQUENCE</scope>
    <source>
        <strain evidence="1">KP219</strain>
    </source>
</reference>
<dbReference type="AlphaFoldDB" id="A0AAW8AKC1"/>
<accession>A0AAW8AKC1</accession>
<protein>
    <submittedName>
        <fullName evidence="1">Uncharacterized protein</fullName>
    </submittedName>
</protein>